<gene>
    <name evidence="1" type="ORF">G5I_07789</name>
</gene>
<evidence type="ECO:0000313" key="1">
    <source>
        <dbReference type="EMBL" id="EGI63754.1"/>
    </source>
</evidence>
<dbReference type="InterPro" id="IPR013783">
    <property type="entry name" value="Ig-like_fold"/>
</dbReference>
<dbReference type="InParanoid" id="F4WPS5"/>
<dbReference type="Gene3D" id="2.60.40.10">
    <property type="entry name" value="Immunoglobulins"/>
    <property type="match status" value="1"/>
</dbReference>
<proteinExistence type="predicted"/>
<evidence type="ECO:0008006" key="3">
    <source>
        <dbReference type="Google" id="ProtNLM"/>
    </source>
</evidence>
<name>F4WPS5_ACREC</name>
<dbReference type="Proteomes" id="UP000007755">
    <property type="component" value="Unassembled WGS sequence"/>
</dbReference>
<evidence type="ECO:0000313" key="2">
    <source>
        <dbReference type="Proteomes" id="UP000007755"/>
    </source>
</evidence>
<dbReference type="OrthoDB" id="10006996at2759"/>
<organism evidence="2">
    <name type="scientific">Acromyrmex echinatior</name>
    <name type="common">Panamanian leafcutter ant</name>
    <name type="synonym">Acromyrmex octospinosus echinatior</name>
    <dbReference type="NCBI Taxonomy" id="103372"/>
    <lineage>
        <taxon>Eukaryota</taxon>
        <taxon>Metazoa</taxon>
        <taxon>Ecdysozoa</taxon>
        <taxon>Arthropoda</taxon>
        <taxon>Hexapoda</taxon>
        <taxon>Insecta</taxon>
        <taxon>Pterygota</taxon>
        <taxon>Neoptera</taxon>
        <taxon>Endopterygota</taxon>
        <taxon>Hymenoptera</taxon>
        <taxon>Apocrita</taxon>
        <taxon>Aculeata</taxon>
        <taxon>Formicoidea</taxon>
        <taxon>Formicidae</taxon>
        <taxon>Myrmicinae</taxon>
        <taxon>Acromyrmex</taxon>
    </lineage>
</organism>
<protein>
    <recommendedName>
        <fullName evidence="3">Ig-like domain-containing protein</fullName>
    </recommendedName>
</protein>
<keyword evidence="2" id="KW-1185">Reference proteome</keyword>
<dbReference type="EMBL" id="GL888255">
    <property type="protein sequence ID" value="EGI63754.1"/>
    <property type="molecule type" value="Genomic_DNA"/>
</dbReference>
<dbReference type="InterPro" id="IPR036179">
    <property type="entry name" value="Ig-like_dom_sf"/>
</dbReference>
<accession>F4WPS5</accession>
<sequence>MGKGEGTTSVDNVPLVNISVVEGRPAELPCDITPPGEDTLHMVFWFKDEAGVPLYTAPLLSGGLSSVTIITEESSEETKGRRLRVYGHVLSAHAVYLYLSQDESTIVFLVSRDRTAPQGHNGDDVCRGK</sequence>
<reference evidence="1" key="1">
    <citation type="submission" date="2011-02" db="EMBL/GenBank/DDBJ databases">
        <title>The genome of the leaf-cutting ant Acromyrmex echinatior suggests key adaptations to social evolution and fungus farming.</title>
        <authorList>
            <person name="Nygaard S."/>
            <person name="Zhang G."/>
        </authorList>
    </citation>
    <scope>NUCLEOTIDE SEQUENCE</scope>
</reference>
<dbReference type="SUPFAM" id="SSF48726">
    <property type="entry name" value="Immunoglobulin"/>
    <property type="match status" value="1"/>
</dbReference>
<dbReference type="AlphaFoldDB" id="F4WPS5"/>